<dbReference type="Pfam" id="PF00440">
    <property type="entry name" value="TetR_N"/>
    <property type="match status" value="1"/>
</dbReference>
<evidence type="ECO:0000256" key="3">
    <source>
        <dbReference type="SAM" id="Phobius"/>
    </source>
</evidence>
<feature type="domain" description="HTH tetR-type" evidence="4">
    <location>
        <begin position="11"/>
        <end position="71"/>
    </location>
</feature>
<keyword evidence="6" id="KW-1185">Reference proteome</keyword>
<dbReference type="SUPFAM" id="SSF46689">
    <property type="entry name" value="Homeodomain-like"/>
    <property type="match status" value="1"/>
</dbReference>
<dbReference type="InterPro" id="IPR001647">
    <property type="entry name" value="HTH_TetR"/>
</dbReference>
<reference evidence="5 6" key="1">
    <citation type="journal article" date="2023" name="Microbiol. Spectr.">
        <title>Symbiosis of Carpenter Bees with Uncharacterized Lactic Acid Bacteria Showing NAD Auxotrophy.</title>
        <authorList>
            <person name="Kawasaki S."/>
            <person name="Ozawa K."/>
            <person name="Mori T."/>
            <person name="Yamamoto A."/>
            <person name="Ito M."/>
            <person name="Ohkuma M."/>
            <person name="Sakamoto M."/>
            <person name="Matsutani M."/>
        </authorList>
    </citation>
    <scope>NUCLEOTIDE SEQUENCE [LARGE SCALE GENOMIC DNA]</scope>
    <source>
        <strain evidence="5 6">XA3</strain>
    </source>
</reference>
<dbReference type="EMBL" id="AP026802">
    <property type="protein sequence ID" value="BDR57987.1"/>
    <property type="molecule type" value="Genomic_DNA"/>
</dbReference>
<dbReference type="InterPro" id="IPR009057">
    <property type="entry name" value="Homeodomain-like_sf"/>
</dbReference>
<dbReference type="GO" id="GO:0003677">
    <property type="term" value="F:DNA binding"/>
    <property type="evidence" value="ECO:0007669"/>
    <property type="project" value="UniProtKB-UniRule"/>
</dbReference>
<dbReference type="PROSITE" id="PS50977">
    <property type="entry name" value="HTH_TETR_2"/>
    <property type="match status" value="1"/>
</dbReference>
<evidence type="ECO:0000259" key="4">
    <source>
        <dbReference type="PROSITE" id="PS50977"/>
    </source>
</evidence>
<name>A0AAU9DM55_9LACO</name>
<evidence type="ECO:0000256" key="2">
    <source>
        <dbReference type="PROSITE-ProRule" id="PRU00335"/>
    </source>
</evidence>
<feature type="DNA-binding region" description="H-T-H motif" evidence="2">
    <location>
        <begin position="34"/>
        <end position="53"/>
    </location>
</feature>
<protein>
    <submittedName>
        <fullName evidence="5">TetR family transcriptional regulator</fullName>
    </submittedName>
</protein>
<gene>
    <name evidence="5" type="ORF">XA3_04280</name>
</gene>
<keyword evidence="3" id="KW-0472">Membrane</keyword>
<dbReference type="InterPro" id="IPR050624">
    <property type="entry name" value="HTH-type_Tx_Regulator"/>
</dbReference>
<proteinExistence type="predicted"/>
<dbReference type="Proteomes" id="UP001321861">
    <property type="component" value="Chromosome"/>
</dbReference>
<keyword evidence="3" id="KW-0812">Transmembrane</keyword>
<dbReference type="AlphaFoldDB" id="A0AAU9DM55"/>
<feature type="transmembrane region" description="Helical" evidence="3">
    <location>
        <begin position="146"/>
        <end position="166"/>
    </location>
</feature>
<dbReference type="Gene3D" id="1.10.357.10">
    <property type="entry name" value="Tetracycline Repressor, domain 2"/>
    <property type="match status" value="1"/>
</dbReference>
<dbReference type="KEGG" id="xap:XA3_04280"/>
<keyword evidence="3" id="KW-1133">Transmembrane helix</keyword>
<evidence type="ECO:0000256" key="1">
    <source>
        <dbReference type="ARBA" id="ARBA00023125"/>
    </source>
</evidence>
<keyword evidence="1 2" id="KW-0238">DNA-binding</keyword>
<evidence type="ECO:0000313" key="6">
    <source>
        <dbReference type="Proteomes" id="UP001321861"/>
    </source>
</evidence>
<organism evidence="5 6">
    <name type="scientific">Xylocopilactobacillus apicola</name>
    <dbReference type="NCBI Taxonomy" id="2932184"/>
    <lineage>
        <taxon>Bacteria</taxon>
        <taxon>Bacillati</taxon>
        <taxon>Bacillota</taxon>
        <taxon>Bacilli</taxon>
        <taxon>Lactobacillales</taxon>
        <taxon>Lactobacillaceae</taxon>
        <taxon>Xylocopilactobacillus</taxon>
    </lineage>
</organism>
<dbReference type="PANTHER" id="PTHR43479:SF11">
    <property type="entry name" value="ACREF_ENVCD OPERON REPRESSOR-RELATED"/>
    <property type="match status" value="1"/>
</dbReference>
<sequence length="169" mass="20356">MGKRMNKKNAEQSKIQLWNSLIELLETNSYAELTIKKIVQHSGFSRKTFYKHFKRKDDLFDYGCRRMFNLFIQDYTQSLPVRQDRDYYFKLLIDFHWKQKLIIRLLIKRKIYQRFIEILQNQVTDFNLDYQIISNSRDPLKNKFRVSFIVGGISGTLVTWLSGILVTEN</sequence>
<accession>A0AAU9DM55</accession>
<evidence type="ECO:0000313" key="5">
    <source>
        <dbReference type="EMBL" id="BDR57987.1"/>
    </source>
</evidence>
<dbReference type="PANTHER" id="PTHR43479">
    <property type="entry name" value="ACREF/ENVCD OPERON REPRESSOR-RELATED"/>
    <property type="match status" value="1"/>
</dbReference>